<evidence type="ECO:0000313" key="2">
    <source>
        <dbReference type="Proteomes" id="UP000193144"/>
    </source>
</evidence>
<sequence>MLDESTPVVLTLALAPDGANIALGCGSFTLVYRVLNSELRGPWKLSPPTDLGNRAVRVHKLNFSIDSKRLISSIQVEKNSHKHAVYVAIWTCFGADLTLESQLDPVSLTVVRVSASNPDPPLTDKIQGYADDTGLSSISLVGHADSRLIQQVFLTAVLSKPYPSTLFVTPGSKSKHLDLPDARIDTAAQSQSDGSSHLFAVRSGRHKIIRVDVRNGTAELVANFSADRKGIHQTKEDKMSLSMEGSDTVNCIWRTADEGLALKTSVLANGKWTCTTRELGGVFRQLSGMA</sequence>
<protein>
    <submittedName>
        <fullName evidence="1">Uncharacterized protein</fullName>
    </submittedName>
</protein>
<accession>A0A1Y2A7C6</accession>
<comment type="caution">
    <text evidence="1">The sequence shown here is derived from an EMBL/GenBank/DDBJ whole genome shotgun (WGS) entry which is preliminary data.</text>
</comment>
<dbReference type="STRING" id="1231657.A0A1Y2A7C6"/>
<keyword evidence="2" id="KW-1185">Reference proteome</keyword>
<dbReference type="Proteomes" id="UP000193144">
    <property type="component" value="Unassembled WGS sequence"/>
</dbReference>
<reference evidence="1 2" key="1">
    <citation type="submission" date="2016-07" db="EMBL/GenBank/DDBJ databases">
        <title>Pervasive Adenine N6-methylation of Active Genes in Fungi.</title>
        <authorList>
            <consortium name="DOE Joint Genome Institute"/>
            <person name="Mondo S.J."/>
            <person name="Dannebaum R.O."/>
            <person name="Kuo R.C."/>
            <person name="Labutti K."/>
            <person name="Haridas S."/>
            <person name="Kuo A."/>
            <person name="Salamov A."/>
            <person name="Ahrendt S.R."/>
            <person name="Lipzen A."/>
            <person name="Sullivan W."/>
            <person name="Andreopoulos W.B."/>
            <person name="Clum A."/>
            <person name="Lindquist E."/>
            <person name="Daum C."/>
            <person name="Ramamoorthy G.K."/>
            <person name="Gryganskyi A."/>
            <person name="Culley D."/>
            <person name="Magnuson J.K."/>
            <person name="James T.Y."/>
            <person name="O'Malley M.A."/>
            <person name="Stajich J.E."/>
            <person name="Spatafora J.W."/>
            <person name="Visel A."/>
            <person name="Grigoriev I.V."/>
        </authorList>
    </citation>
    <scope>NUCLEOTIDE SEQUENCE [LARGE SCALE GENOMIC DNA]</scope>
    <source>
        <strain evidence="1 2">CBS 115471</strain>
    </source>
</reference>
<dbReference type="OrthoDB" id="5411560at2759"/>
<name>A0A1Y2A7C6_9PLEO</name>
<dbReference type="AlphaFoldDB" id="A0A1Y2A7C6"/>
<proteinExistence type="predicted"/>
<dbReference type="EMBL" id="MCFA01000007">
    <property type="protein sequence ID" value="ORY18409.1"/>
    <property type="molecule type" value="Genomic_DNA"/>
</dbReference>
<organism evidence="1 2">
    <name type="scientific">Clohesyomyces aquaticus</name>
    <dbReference type="NCBI Taxonomy" id="1231657"/>
    <lineage>
        <taxon>Eukaryota</taxon>
        <taxon>Fungi</taxon>
        <taxon>Dikarya</taxon>
        <taxon>Ascomycota</taxon>
        <taxon>Pezizomycotina</taxon>
        <taxon>Dothideomycetes</taxon>
        <taxon>Pleosporomycetidae</taxon>
        <taxon>Pleosporales</taxon>
        <taxon>Lindgomycetaceae</taxon>
        <taxon>Clohesyomyces</taxon>
    </lineage>
</organism>
<gene>
    <name evidence="1" type="ORF">BCR34DRAFT_554164</name>
</gene>
<evidence type="ECO:0000313" key="1">
    <source>
        <dbReference type="EMBL" id="ORY18409.1"/>
    </source>
</evidence>